<dbReference type="Proteomes" id="UP001320119">
    <property type="component" value="Chromosome"/>
</dbReference>
<evidence type="ECO:0000256" key="1">
    <source>
        <dbReference type="SAM" id="SignalP"/>
    </source>
</evidence>
<feature type="signal peptide" evidence="1">
    <location>
        <begin position="1"/>
        <end position="26"/>
    </location>
</feature>
<reference evidence="2 3" key="1">
    <citation type="journal article" date="2022" name="IScience">
        <title>An ultrasensitive nanofiber-based assay for enzymatic hydrolysis and deep-sea microbial degradation of cellulose.</title>
        <authorList>
            <person name="Tsudome M."/>
            <person name="Tachioka M."/>
            <person name="Miyazaki M."/>
            <person name="Uchimura K."/>
            <person name="Tsuda M."/>
            <person name="Takaki Y."/>
            <person name="Deguchi S."/>
        </authorList>
    </citation>
    <scope>NUCLEOTIDE SEQUENCE [LARGE SCALE GENOMIC DNA]</scope>
    <source>
        <strain evidence="2 3">GE09</strain>
    </source>
</reference>
<organism evidence="2 3">
    <name type="scientific">Marinagarivorans cellulosilyticus</name>
    <dbReference type="NCBI Taxonomy" id="2721545"/>
    <lineage>
        <taxon>Bacteria</taxon>
        <taxon>Pseudomonadati</taxon>
        <taxon>Pseudomonadota</taxon>
        <taxon>Gammaproteobacteria</taxon>
        <taxon>Cellvibrionales</taxon>
        <taxon>Cellvibrionaceae</taxon>
        <taxon>Marinagarivorans</taxon>
    </lineage>
</organism>
<gene>
    <name evidence="2" type="ORF">MARGE09_P0810</name>
</gene>
<dbReference type="KEGG" id="marq:MARGE09_P0810"/>
<keyword evidence="1" id="KW-0732">Signal</keyword>
<name>A0AAN1WFF5_9GAMM</name>
<sequence>MNQNTITTFKLAACSSLLIVSLSGCGSDKNTTPENQFQGVWSFEHASINGEIVSSEVANNLIFEIDSQGLIMNYECNVAGNYELNGSIQTIEGNTVTDQTGGITTLSLNDGNLLLSDAGYTVTLESIPQVPDSCDSPAIEIQSITPKQAISNMDYTFTITANYRNNISNATIAIFYLYETDDDGNHRYLPAYNSEVSLNDDNLVTQTSWTFDYRPNSPDNTPHLFHVAILGTEGNNNYLYAYDQIELDSPATQFAKRQTSWLMKPAQRKTNVPQ</sequence>
<evidence type="ECO:0000313" key="2">
    <source>
        <dbReference type="EMBL" id="BCD96610.1"/>
    </source>
</evidence>
<feature type="chain" id="PRO_5042999848" description="Lipocalin-like domain-containing protein" evidence="1">
    <location>
        <begin position="27"/>
        <end position="274"/>
    </location>
</feature>
<accession>A0AAN1WFF5</accession>
<keyword evidence="3" id="KW-1185">Reference proteome</keyword>
<evidence type="ECO:0000313" key="3">
    <source>
        <dbReference type="Proteomes" id="UP001320119"/>
    </source>
</evidence>
<evidence type="ECO:0008006" key="4">
    <source>
        <dbReference type="Google" id="ProtNLM"/>
    </source>
</evidence>
<dbReference type="AlphaFoldDB" id="A0AAN1WFF5"/>
<proteinExistence type="predicted"/>
<dbReference type="RefSeq" id="WP_236986102.1">
    <property type="nucleotide sequence ID" value="NZ_AP023086.1"/>
</dbReference>
<dbReference type="EMBL" id="AP023086">
    <property type="protein sequence ID" value="BCD96610.1"/>
    <property type="molecule type" value="Genomic_DNA"/>
</dbReference>
<protein>
    <recommendedName>
        <fullName evidence="4">Lipocalin-like domain-containing protein</fullName>
    </recommendedName>
</protein>